<keyword evidence="2" id="KW-1133">Transmembrane helix</keyword>
<proteinExistence type="predicted"/>
<comment type="caution">
    <text evidence="3">The sequence shown here is derived from an EMBL/GenBank/DDBJ whole genome shotgun (WGS) entry which is preliminary data.</text>
</comment>
<organism evidence="3 4">
    <name type="scientific">Aquipuribacter hungaricus</name>
    <dbReference type="NCBI Taxonomy" id="545624"/>
    <lineage>
        <taxon>Bacteria</taxon>
        <taxon>Bacillati</taxon>
        <taxon>Actinomycetota</taxon>
        <taxon>Actinomycetes</taxon>
        <taxon>Micrococcales</taxon>
        <taxon>Intrasporangiaceae</taxon>
        <taxon>Aquipuribacter</taxon>
    </lineage>
</organism>
<feature type="transmembrane region" description="Helical" evidence="2">
    <location>
        <begin position="47"/>
        <end position="65"/>
    </location>
</feature>
<dbReference type="Pfam" id="PF14030">
    <property type="entry name" value="DUF4245"/>
    <property type="match status" value="1"/>
</dbReference>
<keyword evidence="2" id="KW-0812">Transmembrane</keyword>
<dbReference type="EMBL" id="JBHRWW010000001">
    <property type="protein sequence ID" value="MFC3686786.1"/>
    <property type="molecule type" value="Genomic_DNA"/>
</dbReference>
<evidence type="ECO:0000313" key="4">
    <source>
        <dbReference type="Proteomes" id="UP001595685"/>
    </source>
</evidence>
<dbReference type="RefSeq" id="WP_340295215.1">
    <property type="nucleotide sequence ID" value="NZ_JBHRWW010000001.1"/>
</dbReference>
<evidence type="ECO:0000313" key="3">
    <source>
        <dbReference type="EMBL" id="MFC3686786.1"/>
    </source>
</evidence>
<gene>
    <name evidence="3" type="ORF">ACFOLH_00350</name>
</gene>
<feature type="region of interest" description="Disordered" evidence="1">
    <location>
        <begin position="1"/>
        <end position="42"/>
    </location>
</feature>
<protein>
    <submittedName>
        <fullName evidence="3">DUF4245 family protein</fullName>
    </submittedName>
</protein>
<reference evidence="4" key="1">
    <citation type="journal article" date="2019" name="Int. J. Syst. Evol. Microbiol.">
        <title>The Global Catalogue of Microorganisms (GCM) 10K type strain sequencing project: providing services to taxonomists for standard genome sequencing and annotation.</title>
        <authorList>
            <consortium name="The Broad Institute Genomics Platform"/>
            <consortium name="The Broad Institute Genome Sequencing Center for Infectious Disease"/>
            <person name="Wu L."/>
            <person name="Ma J."/>
        </authorList>
    </citation>
    <scope>NUCLEOTIDE SEQUENCE [LARGE SCALE GENOMIC DNA]</scope>
    <source>
        <strain evidence="4">NCAIM B.02333</strain>
    </source>
</reference>
<dbReference type="InterPro" id="IPR025339">
    <property type="entry name" value="DUF4245"/>
</dbReference>
<dbReference type="Proteomes" id="UP001595685">
    <property type="component" value="Unassembled WGS sequence"/>
</dbReference>
<keyword evidence="4" id="KW-1185">Reference proteome</keyword>
<evidence type="ECO:0000256" key="1">
    <source>
        <dbReference type="SAM" id="MobiDB-lite"/>
    </source>
</evidence>
<evidence type="ECO:0000256" key="2">
    <source>
        <dbReference type="SAM" id="Phobius"/>
    </source>
</evidence>
<sequence length="235" mass="24201">MSHPETPAPTSPADGPATPPQAAGSTAGGPTGAPPARSRGRGTARDMVLSMVVILACVGGILLLAPQPDEVDQPQVSDAEAAVAVQEAEAALGTQPLLLAPGAADEPMADLPAEAVVPLDEGWRLDYARTEETDEVGTWRVGVLSPGERRVDLEQAVDPTEEWLTRSDEGRPGLPEPVDVGGLTWTVQERGDGRTAWTYEDPEGGAGALTTTVSASSGSEDLREVVEAVSAALVP</sequence>
<feature type="compositionally biased region" description="Pro residues" evidence="1">
    <location>
        <begin position="1"/>
        <end position="10"/>
    </location>
</feature>
<keyword evidence="2" id="KW-0472">Membrane</keyword>
<name>A0ABV7WAG4_9MICO</name>
<accession>A0ABV7WAG4</accession>